<dbReference type="Gene3D" id="2.40.240.10">
    <property type="entry name" value="Ribosomal Protein L25, Chain P"/>
    <property type="match status" value="1"/>
</dbReference>
<evidence type="ECO:0000256" key="2">
    <source>
        <dbReference type="ARBA" id="ARBA00022884"/>
    </source>
</evidence>
<evidence type="ECO:0000313" key="9">
    <source>
        <dbReference type="EMBL" id="SPT53145.1"/>
    </source>
</evidence>
<dbReference type="PANTHER" id="PTHR33284:SF1">
    <property type="entry name" value="RIBOSOMAL PROTEIN L25_GLN-TRNA SYNTHETASE, ANTI-CODON-BINDING DOMAIN-CONTAINING PROTEIN"/>
    <property type="match status" value="1"/>
</dbReference>
<sequence length="206" mass="21404">MAHEALKLTAQNRTDFGKGASRQARRAGLVPAVVYGHGSEPRHLLLPGHATSLALRGNENALIELDIDGEKLLTLAKAVQRHPIRPGVQHVDFLLVNRNERVDVEVPVTVIGEAAPGTIHMIESAHLSVSAPAIAIPEAIEVDVTGVAGGTMITVADLKLPKGVEALAEAETGVVNVADENAVTEEVPEAAAAEAPAAEAADAESK</sequence>
<dbReference type="CDD" id="cd00495">
    <property type="entry name" value="Ribosomal_L25_TL5_CTC"/>
    <property type="match status" value="1"/>
</dbReference>
<keyword evidence="4 5" id="KW-0687">Ribonucleoprotein</keyword>
<dbReference type="HAMAP" id="MF_01334">
    <property type="entry name" value="Ribosomal_bL25_CTC"/>
    <property type="match status" value="1"/>
</dbReference>
<name>A0ABY1VM27_9ACTO</name>
<protein>
    <recommendedName>
        <fullName evidence="5">Large ribosomal subunit protein bL25</fullName>
    </recommendedName>
    <alternativeName>
        <fullName evidence="5">General stress protein CTC</fullName>
    </alternativeName>
</protein>
<accession>A0ABY1VM27</accession>
<comment type="function">
    <text evidence="5">This is one of the proteins that binds to the 5S RNA in the ribosome where it forms part of the central protuberance.</text>
</comment>
<dbReference type="Gene3D" id="2.170.120.20">
    <property type="entry name" value="Ribosomal protein L25, beta domain"/>
    <property type="match status" value="1"/>
</dbReference>
<dbReference type="SUPFAM" id="SSF50715">
    <property type="entry name" value="Ribosomal protein L25-like"/>
    <property type="match status" value="1"/>
</dbReference>
<keyword evidence="1 5" id="KW-0699">rRNA-binding</keyword>
<dbReference type="Pfam" id="PF01386">
    <property type="entry name" value="Ribosomal_L25p"/>
    <property type="match status" value="1"/>
</dbReference>
<reference evidence="9 10" key="1">
    <citation type="submission" date="2018-06" db="EMBL/GenBank/DDBJ databases">
        <authorList>
            <consortium name="Pathogen Informatics"/>
            <person name="Doyle S."/>
        </authorList>
    </citation>
    <scope>NUCLEOTIDE SEQUENCE [LARGE SCALE GENOMIC DNA]</scope>
    <source>
        <strain evidence="9 10">NCTC11535</strain>
    </source>
</reference>
<dbReference type="PANTHER" id="PTHR33284">
    <property type="entry name" value="RIBOSOMAL PROTEIN L25/GLN-TRNA SYNTHETASE, ANTI-CODON-BINDING DOMAIN-CONTAINING PROTEIN"/>
    <property type="match status" value="1"/>
</dbReference>
<keyword evidence="3 5" id="KW-0689">Ribosomal protein</keyword>
<proteinExistence type="inferred from homology"/>
<dbReference type="InterPro" id="IPR020056">
    <property type="entry name" value="Rbsml_bL25/Gln-tRNA_synth_N"/>
</dbReference>
<evidence type="ECO:0000259" key="7">
    <source>
        <dbReference type="Pfam" id="PF01386"/>
    </source>
</evidence>
<dbReference type="InterPro" id="IPR020930">
    <property type="entry name" value="Ribosomal_uL5_bac-type"/>
</dbReference>
<evidence type="ECO:0000259" key="8">
    <source>
        <dbReference type="Pfam" id="PF14693"/>
    </source>
</evidence>
<feature type="region of interest" description="Disordered" evidence="6">
    <location>
        <begin position="186"/>
        <end position="206"/>
    </location>
</feature>
<dbReference type="InterPro" id="IPR037121">
    <property type="entry name" value="Ribosomal_bL25_C"/>
</dbReference>
<dbReference type="RefSeq" id="WP_111836125.1">
    <property type="nucleotide sequence ID" value="NZ_UAPQ01000006.1"/>
</dbReference>
<dbReference type="EMBL" id="UAPQ01000006">
    <property type="protein sequence ID" value="SPT53145.1"/>
    <property type="molecule type" value="Genomic_DNA"/>
</dbReference>
<evidence type="ECO:0000256" key="3">
    <source>
        <dbReference type="ARBA" id="ARBA00022980"/>
    </source>
</evidence>
<feature type="compositionally biased region" description="Low complexity" evidence="6">
    <location>
        <begin position="189"/>
        <end position="200"/>
    </location>
</feature>
<dbReference type="NCBIfam" id="TIGR00731">
    <property type="entry name" value="bL25_bact_ctc"/>
    <property type="match status" value="1"/>
</dbReference>
<evidence type="ECO:0000313" key="10">
    <source>
        <dbReference type="Proteomes" id="UP000250006"/>
    </source>
</evidence>
<evidence type="ECO:0000256" key="4">
    <source>
        <dbReference type="ARBA" id="ARBA00023274"/>
    </source>
</evidence>
<evidence type="ECO:0000256" key="1">
    <source>
        <dbReference type="ARBA" id="ARBA00022730"/>
    </source>
</evidence>
<feature type="domain" description="Large ribosomal subunit protein bL25 beta" evidence="8">
    <location>
        <begin position="102"/>
        <end position="178"/>
    </location>
</feature>
<dbReference type="InterPro" id="IPR029751">
    <property type="entry name" value="Ribosomal_L25_dom"/>
</dbReference>
<dbReference type="Proteomes" id="UP000250006">
    <property type="component" value="Unassembled WGS sequence"/>
</dbReference>
<dbReference type="NCBIfam" id="NF004131">
    <property type="entry name" value="PRK05618.2-1"/>
    <property type="match status" value="1"/>
</dbReference>
<dbReference type="InterPro" id="IPR020057">
    <property type="entry name" value="Ribosomal_bL25_b-dom"/>
</dbReference>
<keyword evidence="2 5" id="KW-0694">RNA-binding</keyword>
<dbReference type="InterPro" id="IPR011035">
    <property type="entry name" value="Ribosomal_bL25/Gln-tRNA_synth"/>
</dbReference>
<evidence type="ECO:0000256" key="5">
    <source>
        <dbReference type="HAMAP-Rule" id="MF_01334"/>
    </source>
</evidence>
<comment type="caution">
    <text evidence="9">The sequence shown here is derived from an EMBL/GenBank/DDBJ whole genome shotgun (WGS) entry which is preliminary data.</text>
</comment>
<feature type="domain" description="Large ribosomal subunit protein bL25 L25" evidence="7">
    <location>
        <begin position="8"/>
        <end position="93"/>
    </location>
</feature>
<dbReference type="InterPro" id="IPR001021">
    <property type="entry name" value="Ribosomal_bL25_long"/>
</dbReference>
<keyword evidence="10" id="KW-1185">Reference proteome</keyword>
<gene>
    <name evidence="5 9" type="primary">rplY</name>
    <name evidence="5" type="synonym">ctc</name>
    <name evidence="9" type="ORF">NCTC11535_00805</name>
</gene>
<dbReference type="Pfam" id="PF14693">
    <property type="entry name" value="Ribosomal_TL5_C"/>
    <property type="match status" value="1"/>
</dbReference>
<comment type="subunit">
    <text evidence="5">Part of the 50S ribosomal subunit; part of the 5S rRNA/L5/L18/L25 subcomplex. Contacts the 5S rRNA. Binds to the 5S rRNA independently of L5 and L18.</text>
</comment>
<evidence type="ECO:0000256" key="6">
    <source>
        <dbReference type="SAM" id="MobiDB-lite"/>
    </source>
</evidence>
<organism evidence="9 10">
    <name type="scientific">Actinomyces bovis</name>
    <dbReference type="NCBI Taxonomy" id="1658"/>
    <lineage>
        <taxon>Bacteria</taxon>
        <taxon>Bacillati</taxon>
        <taxon>Actinomycetota</taxon>
        <taxon>Actinomycetes</taxon>
        <taxon>Actinomycetales</taxon>
        <taxon>Actinomycetaceae</taxon>
        <taxon>Actinomyces</taxon>
    </lineage>
</organism>
<comment type="similarity">
    <text evidence="5">Belongs to the bacterial ribosomal protein bL25 family. CTC subfamily.</text>
</comment>